<protein>
    <submittedName>
        <fullName evidence="5">SWIB-domain-containing protein</fullName>
    </submittedName>
</protein>
<dbReference type="PANTHER" id="PTHR13844">
    <property type="entry name" value="SWI/SNF-RELATED MATRIX-ASSOCIATED ACTIN-DEPENDENT REGULATOR OF CHROMATIN SUBFAMILY D"/>
    <property type="match status" value="1"/>
</dbReference>
<reference evidence="5" key="1">
    <citation type="submission" date="2020-01" db="EMBL/GenBank/DDBJ databases">
        <authorList>
            <consortium name="DOE Joint Genome Institute"/>
            <person name="Haridas S."/>
            <person name="Albert R."/>
            <person name="Binder M."/>
            <person name="Bloem J."/>
            <person name="Labutti K."/>
            <person name="Salamov A."/>
            <person name="Andreopoulos B."/>
            <person name="Baker S.E."/>
            <person name="Barry K."/>
            <person name="Bills G."/>
            <person name="Bluhm B.H."/>
            <person name="Cannon C."/>
            <person name="Castanera R."/>
            <person name="Culley D.E."/>
            <person name="Daum C."/>
            <person name="Ezra D."/>
            <person name="Gonzalez J.B."/>
            <person name="Henrissat B."/>
            <person name="Kuo A."/>
            <person name="Liang C."/>
            <person name="Lipzen A."/>
            <person name="Lutzoni F."/>
            <person name="Magnuson J."/>
            <person name="Mondo S."/>
            <person name="Nolan M."/>
            <person name="Ohm R."/>
            <person name="Pangilinan J."/>
            <person name="Park H.-J."/>
            <person name="Ramirez L."/>
            <person name="Alfaro M."/>
            <person name="Sun H."/>
            <person name="Tritt A."/>
            <person name="Yoshinaga Y."/>
            <person name="Zwiers L.-H."/>
            <person name="Turgeon B.G."/>
            <person name="Goodwin S.B."/>
            <person name="Spatafora J.W."/>
            <person name="Crous P.W."/>
            <person name="Grigoriev I.V."/>
        </authorList>
    </citation>
    <scope>NUCLEOTIDE SEQUENCE</scope>
    <source>
        <strain evidence="5">CBS 342.82</strain>
    </source>
</reference>
<dbReference type="InterPro" id="IPR003121">
    <property type="entry name" value="SWIB_MDM2_domain"/>
</dbReference>
<name>A0A6J3M7A3_9PEZI</name>
<evidence type="ECO:0000256" key="1">
    <source>
        <dbReference type="SAM" id="MobiDB-lite"/>
    </source>
</evidence>
<proteinExistence type="predicted"/>
<sequence>MASSLSPQQRDAYTGIIDQIVAASDLNTVSVNQIREGLQERVDHDLAPQKSLITKLIKARFFELTQGGDESPAPAAPAEAPTPAVPAVRSQPATNGATPNGHRNLALPAKPAYVGFHKRKSSEAEEDGLSSAVDEPAPKKVKKAAVKPEIESDEVMAARLQAELNQTARATRGGGVTKRKAPAKKDKVAKKKKSSAKVKAEDDSDLDSADGEKPEKEKKGGFHKPMALSEPLAALLGESVLSRPQCVKKIWQYVKERDLQDPADKRQIRCDDRMRAVFKSDRVHMFTMNKVLATQLYPYEEEEDDATAAAAVNGAHMPPPQEGGGYGVEV</sequence>
<organism evidence="5">
    <name type="scientific">Dissoconium aciculare CBS 342.82</name>
    <dbReference type="NCBI Taxonomy" id="1314786"/>
    <lineage>
        <taxon>Eukaryota</taxon>
        <taxon>Fungi</taxon>
        <taxon>Dikarya</taxon>
        <taxon>Ascomycota</taxon>
        <taxon>Pezizomycotina</taxon>
        <taxon>Dothideomycetes</taxon>
        <taxon>Dothideomycetidae</taxon>
        <taxon>Mycosphaerellales</taxon>
        <taxon>Dissoconiaceae</taxon>
        <taxon>Dissoconium</taxon>
    </lineage>
</organism>
<evidence type="ECO:0000259" key="2">
    <source>
        <dbReference type="PROSITE" id="PS51925"/>
    </source>
</evidence>
<dbReference type="InterPro" id="IPR014876">
    <property type="entry name" value="DEK_C"/>
</dbReference>
<dbReference type="AlphaFoldDB" id="A0A6J3M7A3"/>
<reference evidence="5" key="2">
    <citation type="submission" date="2020-04" db="EMBL/GenBank/DDBJ databases">
        <authorList>
            <consortium name="NCBI Genome Project"/>
        </authorList>
    </citation>
    <scope>NUCLEOTIDE SEQUENCE</scope>
    <source>
        <strain evidence="5">CBS 342.82</strain>
    </source>
</reference>
<feature type="domain" description="DEK-C" evidence="3">
    <location>
        <begin position="7"/>
        <end position="62"/>
    </location>
</feature>
<feature type="domain" description="DM2" evidence="2">
    <location>
        <begin position="221"/>
        <end position="298"/>
    </location>
</feature>
<keyword evidence="4" id="KW-1185">Reference proteome</keyword>
<dbReference type="SMART" id="SM00151">
    <property type="entry name" value="SWIB"/>
    <property type="match status" value="1"/>
</dbReference>
<feature type="compositionally biased region" description="Basic and acidic residues" evidence="1">
    <location>
        <begin position="210"/>
        <end position="220"/>
    </location>
</feature>
<accession>A0A6J3M7A3</accession>
<gene>
    <name evidence="5" type="ORF">K489DRAFT_422403</name>
</gene>
<feature type="region of interest" description="Disordered" evidence="1">
    <location>
        <begin position="68"/>
        <end position="106"/>
    </location>
</feature>
<dbReference type="PROSITE" id="PS51998">
    <property type="entry name" value="DEK_C"/>
    <property type="match status" value="1"/>
</dbReference>
<feature type="compositionally biased region" description="Low complexity" evidence="1">
    <location>
        <begin position="72"/>
        <end position="87"/>
    </location>
</feature>
<evidence type="ECO:0000313" key="4">
    <source>
        <dbReference type="Proteomes" id="UP000504637"/>
    </source>
</evidence>
<feature type="region of interest" description="Disordered" evidence="1">
    <location>
        <begin position="118"/>
        <end position="148"/>
    </location>
</feature>
<dbReference type="Gene3D" id="1.10.245.10">
    <property type="entry name" value="SWIB/MDM2 domain"/>
    <property type="match status" value="1"/>
</dbReference>
<evidence type="ECO:0000259" key="3">
    <source>
        <dbReference type="PROSITE" id="PS51998"/>
    </source>
</evidence>
<dbReference type="Pfam" id="PF08766">
    <property type="entry name" value="DEK_C"/>
    <property type="match status" value="1"/>
</dbReference>
<feature type="region of interest" description="Disordered" evidence="1">
    <location>
        <begin position="165"/>
        <end position="225"/>
    </location>
</feature>
<evidence type="ECO:0000313" key="5">
    <source>
        <dbReference type="RefSeq" id="XP_033460982.1"/>
    </source>
</evidence>
<feature type="compositionally biased region" description="Basic residues" evidence="1">
    <location>
        <begin position="177"/>
        <end position="196"/>
    </location>
</feature>
<dbReference type="Pfam" id="PF02201">
    <property type="entry name" value="SWIB"/>
    <property type="match status" value="1"/>
</dbReference>
<dbReference type="RefSeq" id="XP_033460982.1">
    <property type="nucleotide sequence ID" value="XM_033608239.1"/>
</dbReference>
<reference evidence="5" key="3">
    <citation type="submission" date="2025-08" db="UniProtKB">
        <authorList>
            <consortium name="RefSeq"/>
        </authorList>
    </citation>
    <scope>IDENTIFICATION</scope>
    <source>
        <strain evidence="5">CBS 342.82</strain>
    </source>
</reference>
<dbReference type="PROSITE" id="PS51925">
    <property type="entry name" value="SWIB_MDM2"/>
    <property type="match status" value="1"/>
</dbReference>
<dbReference type="GeneID" id="54366039"/>
<dbReference type="OrthoDB" id="10251073at2759"/>
<dbReference type="Proteomes" id="UP000504637">
    <property type="component" value="Unplaced"/>
</dbReference>
<dbReference type="InterPro" id="IPR036885">
    <property type="entry name" value="SWIB_MDM2_dom_sf"/>
</dbReference>
<dbReference type="InterPro" id="IPR019835">
    <property type="entry name" value="SWIB_domain"/>
</dbReference>
<dbReference type="CDD" id="cd10567">
    <property type="entry name" value="SWIB-MDM2_like"/>
    <property type="match status" value="1"/>
</dbReference>
<dbReference type="SUPFAM" id="SSF109715">
    <property type="entry name" value="DEK C-terminal domain"/>
    <property type="match status" value="1"/>
</dbReference>
<dbReference type="SUPFAM" id="SSF47592">
    <property type="entry name" value="SWIB/MDM2 domain"/>
    <property type="match status" value="1"/>
</dbReference>